<keyword evidence="7" id="KW-1185">Reference proteome</keyword>
<evidence type="ECO:0000313" key="6">
    <source>
        <dbReference type="EMBL" id="MDG4475223.1"/>
    </source>
</evidence>
<comment type="similarity">
    <text evidence="2">Belongs to the methyl-accepting chemotaxis (MCP) protein family.</text>
</comment>
<keyword evidence="1" id="KW-0488">Methylation</keyword>
<dbReference type="Pfam" id="PF00015">
    <property type="entry name" value="MCPsignal"/>
    <property type="match status" value="1"/>
</dbReference>
<keyword evidence="4" id="KW-0812">Transmembrane</keyword>
<dbReference type="PROSITE" id="PS50111">
    <property type="entry name" value="CHEMOTAXIS_TRANSDUC_2"/>
    <property type="match status" value="1"/>
</dbReference>
<feature type="transmembrane region" description="Helical" evidence="4">
    <location>
        <begin position="206"/>
        <end position="233"/>
    </location>
</feature>
<name>A0A9X4RLJ8_9BACT</name>
<comment type="caution">
    <text evidence="6">The sequence shown here is derived from an EMBL/GenBank/DDBJ whole genome shotgun (WGS) entry which is preliminary data.</text>
</comment>
<reference evidence="6" key="2">
    <citation type="submission" date="2022-10" db="EMBL/GenBank/DDBJ databases">
        <authorList>
            <person name="Aronson H.S."/>
        </authorList>
    </citation>
    <scope>NUCLEOTIDE SEQUENCE</scope>
    <source>
        <strain evidence="6">RS19-109</strain>
    </source>
</reference>
<dbReference type="Proteomes" id="UP001154240">
    <property type="component" value="Unassembled WGS sequence"/>
</dbReference>
<evidence type="ECO:0000313" key="7">
    <source>
        <dbReference type="Proteomes" id="UP001154240"/>
    </source>
</evidence>
<dbReference type="GO" id="GO:0007165">
    <property type="term" value="P:signal transduction"/>
    <property type="evidence" value="ECO:0007669"/>
    <property type="project" value="UniProtKB-KW"/>
</dbReference>
<sequence>MKRWFDSLSLRVKLFVLVGFVALSMVSSVGIAQYIIQRVQIGGAMYTGIELKMDYIDKVARIRLNLNLLNSILKGQIMEYDPETLSGLKTTSKKFEEAIVEMQGSLVKPESKKLYCGSCHAVDVASDVVASYEELAASWPKMDEIINKKILPSLEKGDKANALEAFDGEFFEKYYSLMGSTKTAVDQLRGGQEATKAEAMAEVKKFGLFFIVGGAISLLVVCLFAFFVVQMLVHSINAIVSDLDESADRISEEAQATASTSQMVAEMASEMAASLEETSASLEEITAMVQQNDTNSHEANSSMKQNESIGSRANVNVAAMQISMQNIKKDSDEIASIIREIEAIAFQTNLLALNAAVEAARAGEQGQGFAVVADEVRNLAQRTAKSARSSSDLIERAIGNVNDGLQKVNEVVAESKDVVDGSRKVAILVEEISTASHEQTQGVLQINKAVTEMDTGTQQMAANAEELAAASEAVTAQTMMLRDNIGHLTRLVEGGKGSD</sequence>
<evidence type="ECO:0000256" key="4">
    <source>
        <dbReference type="SAM" id="Phobius"/>
    </source>
</evidence>
<feature type="domain" description="Methyl-accepting transducer" evidence="5">
    <location>
        <begin position="246"/>
        <end position="475"/>
    </location>
</feature>
<evidence type="ECO:0000256" key="3">
    <source>
        <dbReference type="PROSITE-ProRule" id="PRU00284"/>
    </source>
</evidence>
<dbReference type="Gene3D" id="1.10.287.950">
    <property type="entry name" value="Methyl-accepting chemotaxis protein"/>
    <property type="match status" value="1"/>
</dbReference>
<dbReference type="EMBL" id="JAPHEH010000001">
    <property type="protein sequence ID" value="MDG4475223.1"/>
    <property type="molecule type" value="Genomic_DNA"/>
</dbReference>
<dbReference type="AlphaFoldDB" id="A0A9X4RLJ8"/>
<gene>
    <name evidence="6" type="ORF">OLX77_03495</name>
</gene>
<dbReference type="InterPro" id="IPR051310">
    <property type="entry name" value="MCP_chemotaxis"/>
</dbReference>
<dbReference type="GO" id="GO:0006935">
    <property type="term" value="P:chemotaxis"/>
    <property type="evidence" value="ECO:0007669"/>
    <property type="project" value="InterPro"/>
</dbReference>
<reference evidence="6" key="1">
    <citation type="journal article" date="2022" name="bioRxiv">
        <title>Thiovibrio frasassiensisgen. nov., sp. nov., an autotrophic, elemental sulfur disproportionating bacterium isolated from sulfidic karst sediment, and proposal of Thiovibrionaceae fam. nov.</title>
        <authorList>
            <person name="Aronson H."/>
            <person name="Thomas C."/>
            <person name="Bhattacharyya M."/>
            <person name="Eckstein S."/>
            <person name="Jensen S."/>
            <person name="Barco R."/>
            <person name="Macalady J."/>
            <person name="Amend J."/>
        </authorList>
    </citation>
    <scope>NUCLEOTIDE SEQUENCE</scope>
    <source>
        <strain evidence="6">RS19-109</strain>
    </source>
</reference>
<evidence type="ECO:0000256" key="1">
    <source>
        <dbReference type="ARBA" id="ARBA00022481"/>
    </source>
</evidence>
<feature type="transmembrane region" description="Helical" evidence="4">
    <location>
        <begin position="12"/>
        <end position="36"/>
    </location>
</feature>
<dbReference type="InterPro" id="IPR004090">
    <property type="entry name" value="Chemotax_Me-accpt_rcpt"/>
</dbReference>
<protein>
    <submittedName>
        <fullName evidence="6">Methyl-accepting chemotaxis protein</fullName>
    </submittedName>
</protein>
<keyword evidence="3" id="KW-0807">Transducer</keyword>
<dbReference type="InterPro" id="IPR004089">
    <property type="entry name" value="MCPsignal_dom"/>
</dbReference>
<dbReference type="GO" id="GO:0005886">
    <property type="term" value="C:plasma membrane"/>
    <property type="evidence" value="ECO:0007669"/>
    <property type="project" value="TreeGrafter"/>
</dbReference>
<dbReference type="PRINTS" id="PR00260">
    <property type="entry name" value="CHEMTRNSDUCR"/>
</dbReference>
<dbReference type="PANTHER" id="PTHR43531">
    <property type="entry name" value="PROTEIN ICFG"/>
    <property type="match status" value="1"/>
</dbReference>
<organism evidence="6 7">
    <name type="scientific">Thiovibrio frasassiensis</name>
    <dbReference type="NCBI Taxonomy" id="2984131"/>
    <lineage>
        <taxon>Bacteria</taxon>
        <taxon>Pseudomonadati</taxon>
        <taxon>Thermodesulfobacteriota</taxon>
        <taxon>Desulfobulbia</taxon>
        <taxon>Desulfobulbales</taxon>
        <taxon>Thiovibrionaceae</taxon>
        <taxon>Thiovibrio</taxon>
    </lineage>
</organism>
<accession>A0A9X4RLJ8</accession>
<dbReference type="RefSeq" id="WP_307632198.1">
    <property type="nucleotide sequence ID" value="NZ_JAPHEH010000001.1"/>
</dbReference>
<keyword evidence="4" id="KW-0472">Membrane</keyword>
<evidence type="ECO:0000256" key="2">
    <source>
        <dbReference type="ARBA" id="ARBA00029447"/>
    </source>
</evidence>
<evidence type="ECO:0000259" key="5">
    <source>
        <dbReference type="PROSITE" id="PS50111"/>
    </source>
</evidence>
<keyword evidence="4" id="KW-1133">Transmembrane helix</keyword>
<dbReference type="SUPFAM" id="SSF58104">
    <property type="entry name" value="Methyl-accepting chemotaxis protein (MCP) signaling domain"/>
    <property type="match status" value="1"/>
</dbReference>
<proteinExistence type="inferred from homology"/>
<dbReference type="GO" id="GO:0004888">
    <property type="term" value="F:transmembrane signaling receptor activity"/>
    <property type="evidence" value="ECO:0007669"/>
    <property type="project" value="InterPro"/>
</dbReference>
<dbReference type="SMART" id="SM00283">
    <property type="entry name" value="MA"/>
    <property type="match status" value="1"/>
</dbReference>
<dbReference type="PANTHER" id="PTHR43531:SF14">
    <property type="entry name" value="METHYL-ACCEPTING CHEMOTAXIS PROTEIN I-RELATED"/>
    <property type="match status" value="1"/>
</dbReference>